<dbReference type="Proteomes" id="UP000248329">
    <property type="component" value="Unassembled WGS sequence"/>
</dbReference>
<protein>
    <submittedName>
        <fullName evidence="1">Uncharacterized protein</fullName>
    </submittedName>
</protein>
<comment type="caution">
    <text evidence="1">The sequence shown here is derived from an EMBL/GenBank/DDBJ whole genome shotgun (WGS) entry which is preliminary data.</text>
</comment>
<proteinExistence type="predicted"/>
<organism evidence="1 2">
    <name type="scientific">Candidatus Methanogaster sp</name>
    <dbReference type="NCBI Taxonomy" id="3386292"/>
    <lineage>
        <taxon>Archaea</taxon>
        <taxon>Methanobacteriati</taxon>
        <taxon>Methanobacteriota</taxon>
        <taxon>Stenosarchaea group</taxon>
        <taxon>Methanomicrobia</taxon>
        <taxon>Methanosarcinales</taxon>
        <taxon>ANME-2 cluster</taxon>
        <taxon>Candidatus Methanogasteraceae</taxon>
        <taxon>Candidatus Methanogaster</taxon>
    </lineage>
</organism>
<accession>A0AC61KY37</accession>
<gene>
    <name evidence="1" type="ORF">C4B59_17060</name>
</gene>
<evidence type="ECO:0000313" key="2">
    <source>
        <dbReference type="Proteomes" id="UP000248329"/>
    </source>
</evidence>
<evidence type="ECO:0000313" key="1">
    <source>
        <dbReference type="EMBL" id="PXF56329.1"/>
    </source>
</evidence>
<dbReference type="EMBL" id="PQXF01000109">
    <property type="protein sequence ID" value="PXF56329.1"/>
    <property type="molecule type" value="Genomic_DNA"/>
</dbReference>
<name>A0AC61KY37_9EURY</name>
<sequence>MINHVNFSMMAATVIWIYGARLENTPERRHKVRGRNSFAFSDLRHIIAKAALSEDFDAVCGNHLKAIKKSFVDALLRMVA</sequence>
<reference evidence="1" key="1">
    <citation type="submission" date="2018-01" db="EMBL/GenBank/DDBJ databases">
        <authorList>
            <person name="Krukenberg V."/>
        </authorList>
    </citation>
    <scope>NUCLEOTIDE SEQUENCE</scope>
    <source>
        <strain evidence="1">E20ANME2</strain>
    </source>
</reference>